<accession>A0A6J6VU67</accession>
<proteinExistence type="predicted"/>
<organism evidence="3">
    <name type="scientific">freshwater metagenome</name>
    <dbReference type="NCBI Taxonomy" id="449393"/>
    <lineage>
        <taxon>unclassified sequences</taxon>
        <taxon>metagenomes</taxon>
        <taxon>ecological metagenomes</taxon>
    </lineage>
</organism>
<dbReference type="EMBL" id="CAFAAB010000005">
    <property type="protein sequence ID" value="CAB4774473.1"/>
    <property type="molecule type" value="Genomic_DNA"/>
</dbReference>
<feature type="transmembrane region" description="Helical" evidence="1">
    <location>
        <begin position="85"/>
        <end position="106"/>
    </location>
</feature>
<dbReference type="InterPro" id="IPR025508">
    <property type="entry name" value="DUF4395"/>
</dbReference>
<evidence type="ECO:0000259" key="2">
    <source>
        <dbReference type="Pfam" id="PF14340"/>
    </source>
</evidence>
<feature type="domain" description="DUF4395" evidence="2">
    <location>
        <begin position="11"/>
        <end position="140"/>
    </location>
</feature>
<feature type="transmembrane region" description="Helical" evidence="1">
    <location>
        <begin position="14"/>
        <end position="33"/>
    </location>
</feature>
<sequence>MKRFFSFPNPVNDAAARTVALGVVAMATAALVFNQPWILIPLTYGFLARVAAGPKISPLGTFAVKFAAPRLSAWEKMVAGPPKRFAQGIGLAFAASASIVYLTVGWSAARWILLPLIAAAALEGFVGYCLGCAIFGQLMKVGLIPEEVCADCADITRRYATSQK</sequence>
<keyword evidence="1" id="KW-1133">Transmembrane helix</keyword>
<feature type="transmembrane region" description="Helical" evidence="1">
    <location>
        <begin position="112"/>
        <end position="135"/>
    </location>
</feature>
<dbReference type="AlphaFoldDB" id="A0A6J6VU67"/>
<protein>
    <submittedName>
        <fullName evidence="3">Unannotated protein</fullName>
    </submittedName>
</protein>
<reference evidence="3" key="1">
    <citation type="submission" date="2020-05" db="EMBL/GenBank/DDBJ databases">
        <authorList>
            <person name="Chiriac C."/>
            <person name="Salcher M."/>
            <person name="Ghai R."/>
            <person name="Kavagutti S V."/>
        </authorList>
    </citation>
    <scope>NUCLEOTIDE SEQUENCE</scope>
</reference>
<evidence type="ECO:0000313" key="3">
    <source>
        <dbReference type="EMBL" id="CAB4774473.1"/>
    </source>
</evidence>
<dbReference type="Pfam" id="PF14340">
    <property type="entry name" value="DUF4395"/>
    <property type="match status" value="1"/>
</dbReference>
<gene>
    <name evidence="3" type="ORF">UFOPK2958_00105</name>
</gene>
<evidence type="ECO:0000256" key="1">
    <source>
        <dbReference type="SAM" id="Phobius"/>
    </source>
</evidence>
<name>A0A6J6VU67_9ZZZZ</name>
<keyword evidence="1" id="KW-0472">Membrane</keyword>
<keyword evidence="1" id="KW-0812">Transmembrane</keyword>